<dbReference type="Pfam" id="PF00668">
    <property type="entry name" value="Condensation"/>
    <property type="match status" value="1"/>
</dbReference>
<evidence type="ECO:0000256" key="3">
    <source>
        <dbReference type="ARBA" id="ARBA00022450"/>
    </source>
</evidence>
<dbReference type="GO" id="GO:0009239">
    <property type="term" value="P:enterobactin biosynthetic process"/>
    <property type="evidence" value="ECO:0007669"/>
    <property type="project" value="TreeGrafter"/>
</dbReference>
<dbReference type="GO" id="GO:0009366">
    <property type="term" value="C:enterobactin synthetase complex"/>
    <property type="evidence" value="ECO:0007669"/>
    <property type="project" value="TreeGrafter"/>
</dbReference>
<dbReference type="Gene3D" id="3.30.559.10">
    <property type="entry name" value="Chloramphenicol acetyltransferase-like domain"/>
    <property type="match status" value="1"/>
</dbReference>
<keyword evidence="4" id="KW-0597">Phosphoprotein</keyword>
<reference evidence="5 6" key="1">
    <citation type="submission" date="2016-04" db="EMBL/GenBank/DDBJ databases">
        <title>Complete genome sequence of natural rubber-degrading, novel Gram-negative bacterium, Rhizobacter gummiphilus strain NS21.</title>
        <authorList>
            <person name="Tabata M."/>
            <person name="Kasai D."/>
            <person name="Fukuda M."/>
        </authorList>
    </citation>
    <scope>NUCLEOTIDE SEQUENCE [LARGE SCALE GENOMIC DNA]</scope>
    <source>
        <strain evidence="5 6">NS21</strain>
    </source>
</reference>
<evidence type="ECO:0000313" key="6">
    <source>
        <dbReference type="Proteomes" id="UP000193427"/>
    </source>
</evidence>
<evidence type="ECO:0000256" key="1">
    <source>
        <dbReference type="ARBA" id="ARBA00001957"/>
    </source>
</evidence>
<dbReference type="PANTHER" id="PTHR45527:SF1">
    <property type="entry name" value="FATTY ACID SYNTHASE"/>
    <property type="match status" value="1"/>
</dbReference>
<dbReference type="InterPro" id="IPR001242">
    <property type="entry name" value="Condensation_dom"/>
</dbReference>
<protein>
    <submittedName>
        <fullName evidence="5">Uncharacterized protein</fullName>
    </submittedName>
</protein>
<dbReference type="SUPFAM" id="SSF56801">
    <property type="entry name" value="Acetyl-CoA synthetase-like"/>
    <property type="match status" value="1"/>
</dbReference>
<dbReference type="STRING" id="946333.A4W93_10680"/>
<accession>A0A1W6L857</accession>
<dbReference type="EMBL" id="CP015118">
    <property type="protein sequence ID" value="ARN20328.1"/>
    <property type="molecule type" value="Genomic_DNA"/>
</dbReference>
<comment type="cofactor">
    <cofactor evidence="1">
        <name>pantetheine 4'-phosphate</name>
        <dbReference type="ChEBI" id="CHEBI:47942"/>
    </cofactor>
</comment>
<sequence>MDTTTNLRIAERFARLTAEQQRAVYRKIRADGLGMGQFPIVPRDVSEGARCAPSYAQARQWFLWQLDPQGTAYHIAGALVLEGELDVAALRGSFDALVARHESLRTVFDADADGLARQVIRAPFPLDIPVIAVDDTAAEAARVVNTPFDLTSGPLLRVAVLQRGEREHVLVVVMHHIVSDGWSMQVIVDEFVAGYRGDAASLPPLALQYADYAVWQRHWLEAGEKERQLGYWKTQLGGTQPVLQLPTDHPRRAGGVYGSARHVFELEPELVKALQQRAQAEGATLFMVLLAGLQVLLHRYTGQEDIRIGVPIANRHRAETVGIVGFFVNTQVLRNELDGRTTLLAVLQRAKESALGAQAHQDLPFEQLVEALQPERSLGTTPLFQVMFNHQREAPGGPPELPGLVSTPYTVGERGAQFELSLETFEQAGGRIHASFAHAAELFEPMTIARLAGHYQAVLRAMAGRPAQAVGEVPLPDAEELAQLRAWGDNTATHDQTLPVHVLFERQAKRQPDATAVVFEDQSLSYAELNRRANQVAHRLIALGVGPEVKVGIAVERSLEMVVGLLGILKAGGAYVPLDPEYPADRLAYMVADSGITLVLGSDVDLGAEHFAGEPTHDPEVKVHGEHLAYAIYTSGSTGRPKGVMVRHGALVHFLRDMAKRPGLVREDVVVAVTSLSFDIATLELYLPLLSGAKVVLAPRHVVRDGEALSRLVDTSGATVLQSTPSGWRLLLAGGWTGPKGNPFKGLCGGEALPPDLATSLTGLGVDLWNLYGPTETTVWSAAGRVGEDTGLGGPIAGTRLHVLDAGLEPAPVGVSGELFIGGVGLARGYLGRAGLTSERFIADPFGGGGRLYRTGDLVRWNAAGRLEYLGRIDHQVKVRGFRIELGEIEAQLLAQPAVREAVVAARDGTTLVAYVVGEGADPARVREGLGHTLPEHMVPGRVVVLERLPLTPNGKIDRKALPDPGGAPSHEPPQGDAEIALAGIWSEVLQVDAVGRDDNFFERGGHSILALRVVALARQRGLGLSLQDVVGQPTLRALARAASVAVAPSSPVVPLNAPRPGAVPLFCIHPALGSVLGYLPLARVLGGVRPVHGVLCRTLQDPRHRDTSLQAMADDYVACVREVQPHGPYHLLGWSLGGALAVHMAATLEALGETVAFLGLVDPTVPSEHGAALVAEPDWRRDFAGLLRDLDPALGDDVGVPGGVADPLDDEGPLREWTIGLHAAGRFTARGRFRDITPADVVRTFLVDRCMTRLVRRGTQPLPRVLAPTLCWWAHDQRPAVTEALARELGSVRLVTRGVDASHADIVHHEAFLSDPVWRTTGVPTPAAPSALRDHADA</sequence>
<dbReference type="Gene3D" id="3.40.50.1820">
    <property type="entry name" value="alpha/beta hydrolase"/>
    <property type="match status" value="1"/>
</dbReference>
<dbReference type="SUPFAM" id="SSF53474">
    <property type="entry name" value="alpha/beta-Hydrolases"/>
    <property type="match status" value="1"/>
</dbReference>
<dbReference type="GO" id="GO:0043041">
    <property type="term" value="P:amino acid activation for nonribosomal peptide biosynthetic process"/>
    <property type="evidence" value="ECO:0007669"/>
    <property type="project" value="TreeGrafter"/>
</dbReference>
<dbReference type="Gene3D" id="3.30.559.30">
    <property type="entry name" value="Nonribosomal peptide synthetase, condensation domain"/>
    <property type="match status" value="1"/>
</dbReference>
<dbReference type="GO" id="GO:0031177">
    <property type="term" value="F:phosphopantetheine binding"/>
    <property type="evidence" value="ECO:0007669"/>
    <property type="project" value="TreeGrafter"/>
</dbReference>
<keyword evidence="6" id="KW-1185">Reference proteome</keyword>
<dbReference type="CDD" id="cd19531">
    <property type="entry name" value="LCL_NRPS-like"/>
    <property type="match status" value="1"/>
</dbReference>
<name>A0A1W6L857_9BURK</name>
<dbReference type="SUPFAM" id="SSF47336">
    <property type="entry name" value="ACP-like"/>
    <property type="match status" value="1"/>
</dbReference>
<dbReference type="Gene3D" id="3.30.300.30">
    <property type="match status" value="1"/>
</dbReference>
<dbReference type="Pfam" id="PF00501">
    <property type="entry name" value="AMP-binding"/>
    <property type="match status" value="1"/>
</dbReference>
<dbReference type="FunFam" id="3.40.50.12780:FF:000012">
    <property type="entry name" value="Non-ribosomal peptide synthetase"/>
    <property type="match status" value="1"/>
</dbReference>
<dbReference type="RefSeq" id="WP_099959890.1">
    <property type="nucleotide sequence ID" value="NZ_BSPR01000023.1"/>
</dbReference>
<dbReference type="InterPro" id="IPR025110">
    <property type="entry name" value="AMP-bd_C"/>
</dbReference>
<dbReference type="InterPro" id="IPR009081">
    <property type="entry name" value="PP-bd_ACP"/>
</dbReference>
<dbReference type="SUPFAM" id="SSF52777">
    <property type="entry name" value="CoA-dependent acyltransferases"/>
    <property type="match status" value="2"/>
</dbReference>
<dbReference type="GO" id="GO:0005829">
    <property type="term" value="C:cytosol"/>
    <property type="evidence" value="ECO:0007669"/>
    <property type="project" value="TreeGrafter"/>
</dbReference>
<evidence type="ECO:0000256" key="2">
    <source>
        <dbReference type="ARBA" id="ARBA00006432"/>
    </source>
</evidence>
<dbReference type="KEGG" id="rgu:A4W93_10680"/>
<dbReference type="PANTHER" id="PTHR45527">
    <property type="entry name" value="NONRIBOSOMAL PEPTIDE SYNTHETASE"/>
    <property type="match status" value="1"/>
</dbReference>
<comment type="similarity">
    <text evidence="2">Belongs to the ATP-dependent AMP-binding enzyme family.</text>
</comment>
<dbReference type="Pfam" id="PF00550">
    <property type="entry name" value="PP-binding"/>
    <property type="match status" value="1"/>
</dbReference>
<proteinExistence type="inferred from homology"/>
<dbReference type="InterPro" id="IPR010071">
    <property type="entry name" value="AA_adenyl_dom"/>
</dbReference>
<dbReference type="FunFam" id="3.40.50.980:FF:000001">
    <property type="entry name" value="Non-ribosomal peptide synthetase"/>
    <property type="match status" value="1"/>
</dbReference>
<dbReference type="CDD" id="cd05930">
    <property type="entry name" value="A_NRPS"/>
    <property type="match status" value="1"/>
</dbReference>
<dbReference type="Pfam" id="PF00975">
    <property type="entry name" value="Thioesterase"/>
    <property type="match status" value="1"/>
</dbReference>
<dbReference type="FunFam" id="3.30.300.30:FF:000010">
    <property type="entry name" value="Enterobactin synthetase component F"/>
    <property type="match status" value="1"/>
</dbReference>
<dbReference type="OrthoDB" id="6297021at2"/>
<dbReference type="Gene3D" id="1.10.1200.10">
    <property type="entry name" value="ACP-like"/>
    <property type="match status" value="1"/>
</dbReference>
<dbReference type="InterPro" id="IPR023213">
    <property type="entry name" value="CAT-like_dom_sf"/>
</dbReference>
<dbReference type="PROSITE" id="PS50075">
    <property type="entry name" value="CARRIER"/>
    <property type="match status" value="1"/>
</dbReference>
<keyword evidence="3" id="KW-0596">Phosphopantetheine</keyword>
<organism evidence="5 6">
    <name type="scientific">Piscinibacter gummiphilus</name>
    <dbReference type="NCBI Taxonomy" id="946333"/>
    <lineage>
        <taxon>Bacteria</taxon>
        <taxon>Pseudomonadati</taxon>
        <taxon>Pseudomonadota</taxon>
        <taxon>Betaproteobacteria</taxon>
        <taxon>Burkholderiales</taxon>
        <taxon>Sphaerotilaceae</taxon>
        <taxon>Piscinibacter</taxon>
    </lineage>
</organism>
<dbReference type="Gene3D" id="2.30.38.10">
    <property type="entry name" value="Luciferase, Domain 3"/>
    <property type="match status" value="1"/>
</dbReference>
<dbReference type="Pfam" id="PF13193">
    <property type="entry name" value="AMP-binding_C"/>
    <property type="match status" value="1"/>
</dbReference>
<dbReference type="InterPro" id="IPR000873">
    <property type="entry name" value="AMP-dep_synth/lig_dom"/>
</dbReference>
<evidence type="ECO:0000313" key="5">
    <source>
        <dbReference type="EMBL" id="ARN20328.1"/>
    </source>
</evidence>
<dbReference type="InterPro" id="IPR001031">
    <property type="entry name" value="Thioesterase"/>
</dbReference>
<dbReference type="FunFam" id="1.10.1200.10:FF:000005">
    <property type="entry name" value="Nonribosomal peptide synthetase 1"/>
    <property type="match status" value="1"/>
</dbReference>
<dbReference type="Proteomes" id="UP000193427">
    <property type="component" value="Chromosome"/>
</dbReference>
<dbReference type="FunFam" id="2.30.38.10:FF:000001">
    <property type="entry name" value="Non-ribosomal peptide synthetase PvdI"/>
    <property type="match status" value="1"/>
</dbReference>
<dbReference type="InterPro" id="IPR045851">
    <property type="entry name" value="AMP-bd_C_sf"/>
</dbReference>
<dbReference type="InterPro" id="IPR029058">
    <property type="entry name" value="AB_hydrolase_fold"/>
</dbReference>
<dbReference type="InterPro" id="IPR036736">
    <property type="entry name" value="ACP-like_sf"/>
</dbReference>
<evidence type="ECO:0000256" key="4">
    <source>
        <dbReference type="ARBA" id="ARBA00022553"/>
    </source>
</evidence>
<dbReference type="NCBIfam" id="TIGR01733">
    <property type="entry name" value="AA-adenyl-dom"/>
    <property type="match status" value="1"/>
</dbReference>
<gene>
    <name evidence="5" type="ORF">A4W93_10680</name>
</gene>
<dbReference type="GO" id="GO:0047527">
    <property type="term" value="F:2,3-dihydroxybenzoate-serine ligase activity"/>
    <property type="evidence" value="ECO:0007669"/>
    <property type="project" value="TreeGrafter"/>
</dbReference>
<dbReference type="Gene3D" id="3.40.50.980">
    <property type="match status" value="2"/>
</dbReference>